<dbReference type="PANTHER" id="PTHR46875">
    <property type="entry name" value="TUMOR NECROSIS FACTOR RECEPTOR SUPERFAMILY MEMBER 5"/>
    <property type="match status" value="1"/>
</dbReference>
<feature type="domain" description="TNFR-Cys" evidence="3">
    <location>
        <begin position="126"/>
        <end position="167"/>
    </location>
</feature>
<feature type="domain" description="TNFR-Cys" evidence="3">
    <location>
        <begin position="42"/>
        <end position="84"/>
    </location>
</feature>
<keyword evidence="2" id="KW-0472">Membrane</keyword>
<feature type="repeat" description="TNFR-Cys" evidence="1">
    <location>
        <begin position="85"/>
        <end position="124"/>
    </location>
</feature>
<feature type="disulfide bond" evidence="1">
    <location>
        <begin position="127"/>
        <end position="142"/>
    </location>
</feature>
<feature type="disulfide bond" evidence="1">
    <location>
        <begin position="43"/>
        <end position="58"/>
    </location>
</feature>
<feature type="repeat" description="TNFR-Cys" evidence="1">
    <location>
        <begin position="6"/>
        <end position="40"/>
    </location>
</feature>
<dbReference type="PANTHER" id="PTHR46875:SF2">
    <property type="entry name" value="TUMOR NECROSIS FACTOR RECEPTOR SUPERFAMILY MEMBER 5-LIKE ISOFORM X1"/>
    <property type="match status" value="1"/>
</dbReference>
<evidence type="ECO:0000256" key="2">
    <source>
        <dbReference type="SAM" id="Phobius"/>
    </source>
</evidence>
<dbReference type="PRINTS" id="PR01680">
    <property type="entry name" value="TNFACTORR6"/>
</dbReference>
<feature type="repeat" description="TNFR-Cys" evidence="1">
    <location>
        <begin position="126"/>
        <end position="167"/>
    </location>
</feature>
<dbReference type="InterPro" id="IPR001368">
    <property type="entry name" value="TNFR/NGFR_Cys_rich_reg"/>
</dbReference>
<dbReference type="Proteomes" id="UP001044222">
    <property type="component" value="Unassembled WGS sequence"/>
</dbReference>
<protein>
    <recommendedName>
        <fullName evidence="3">TNFR-Cys domain-containing protein</fullName>
    </recommendedName>
</protein>
<organism evidence="4 5">
    <name type="scientific">Anguilla anguilla</name>
    <name type="common">European freshwater eel</name>
    <name type="synonym">Muraena anguilla</name>
    <dbReference type="NCBI Taxonomy" id="7936"/>
    <lineage>
        <taxon>Eukaryota</taxon>
        <taxon>Metazoa</taxon>
        <taxon>Chordata</taxon>
        <taxon>Craniata</taxon>
        <taxon>Vertebrata</taxon>
        <taxon>Euteleostomi</taxon>
        <taxon>Actinopterygii</taxon>
        <taxon>Neopterygii</taxon>
        <taxon>Teleostei</taxon>
        <taxon>Anguilliformes</taxon>
        <taxon>Anguillidae</taxon>
        <taxon>Anguilla</taxon>
    </lineage>
</organism>
<dbReference type="Gene3D" id="2.10.50.10">
    <property type="entry name" value="Tumor Necrosis Factor Receptor, subunit A, domain 2"/>
    <property type="match status" value="2"/>
</dbReference>
<keyword evidence="2" id="KW-0812">Transmembrane</keyword>
<comment type="caution">
    <text evidence="4">The sequence shown here is derived from an EMBL/GenBank/DDBJ whole genome shotgun (WGS) entry which is preliminary data.</text>
</comment>
<keyword evidence="5" id="KW-1185">Reference proteome</keyword>
<feature type="disulfide bond" evidence="1">
    <location>
        <begin position="22"/>
        <end position="40"/>
    </location>
</feature>
<dbReference type="GO" id="GO:0009897">
    <property type="term" value="C:external side of plasma membrane"/>
    <property type="evidence" value="ECO:0007669"/>
    <property type="project" value="TreeGrafter"/>
</dbReference>
<dbReference type="EMBL" id="JAFIRN010000001">
    <property type="protein sequence ID" value="KAG5856272.1"/>
    <property type="molecule type" value="Genomic_DNA"/>
</dbReference>
<name>A0A9D3SAT7_ANGAN</name>
<feature type="transmembrane region" description="Helical" evidence="2">
    <location>
        <begin position="177"/>
        <end position="200"/>
    </location>
</feature>
<reference evidence="4" key="1">
    <citation type="submission" date="2021-01" db="EMBL/GenBank/DDBJ databases">
        <title>A chromosome-scale assembly of European eel, Anguilla anguilla.</title>
        <authorList>
            <person name="Henkel C."/>
            <person name="Jong-Raadsen S.A."/>
            <person name="Dufour S."/>
            <person name="Weltzien F.-A."/>
            <person name="Palstra A.P."/>
            <person name="Pelster B."/>
            <person name="Spaink H.P."/>
            <person name="Van Den Thillart G.E."/>
            <person name="Jansen H."/>
            <person name="Zahm M."/>
            <person name="Klopp C."/>
            <person name="Cedric C."/>
            <person name="Louis A."/>
            <person name="Berthelot C."/>
            <person name="Parey E."/>
            <person name="Roest Crollius H."/>
            <person name="Montfort J."/>
            <person name="Robinson-Rechavi M."/>
            <person name="Bucao C."/>
            <person name="Bouchez O."/>
            <person name="Gislard M."/>
            <person name="Lluch J."/>
            <person name="Milhes M."/>
            <person name="Lampietro C."/>
            <person name="Lopez Roques C."/>
            <person name="Donnadieu C."/>
            <person name="Braasch I."/>
            <person name="Desvignes T."/>
            <person name="Postlethwait J."/>
            <person name="Bobe J."/>
            <person name="Guiguen Y."/>
            <person name="Dirks R."/>
        </authorList>
    </citation>
    <scope>NUCLEOTIDE SEQUENCE</scope>
    <source>
        <strain evidence="4">Tag_6206</strain>
        <tissue evidence="4">Liver</tissue>
    </source>
</reference>
<dbReference type="GO" id="GO:0006915">
    <property type="term" value="P:apoptotic process"/>
    <property type="evidence" value="ECO:0007669"/>
    <property type="project" value="InterPro"/>
</dbReference>
<dbReference type="Pfam" id="PF00020">
    <property type="entry name" value="TNFR_c6"/>
    <property type="match status" value="2"/>
</dbReference>
<feature type="repeat" description="TNFR-Cys" evidence="1">
    <location>
        <begin position="42"/>
        <end position="84"/>
    </location>
</feature>
<dbReference type="GO" id="GO:0035631">
    <property type="term" value="C:CD40 receptor complex"/>
    <property type="evidence" value="ECO:0007669"/>
    <property type="project" value="TreeGrafter"/>
</dbReference>
<sequence length="324" mass="35975">MTTELPCSKDEFRHENRCCKGCPKGQYVDSPCQGSEQTVCLPCSRGHFLNDTNFLRKCQLCRSCHSSSHMVLVGECMPDQDRRCKCEEGYYCEDDRCEHCRPLSACAIGSGVSTPSNGRMNTVCEPCPEGKYSNVTDSKTPCLPHTQCEVLGMRTRTPGTESSDAVCAAREPARCDWALPACLWAGLILTVLIIGFGYFFRRAKRRSKMKVSRLELPVNDVVLNLPNLIPEVYNQLYDEESHALNCNGRHIDSDFASTVLATSCQVEVHHPMKSVDLECDGPGKMPPLTSSDHFNQSAIRTGGMKIFTPSPCQSQPQEDEWSGT</sequence>
<dbReference type="SMART" id="SM00208">
    <property type="entry name" value="TNFR"/>
    <property type="match status" value="4"/>
</dbReference>
<evidence type="ECO:0000256" key="1">
    <source>
        <dbReference type="PROSITE-ProRule" id="PRU00206"/>
    </source>
</evidence>
<evidence type="ECO:0000313" key="5">
    <source>
        <dbReference type="Proteomes" id="UP001044222"/>
    </source>
</evidence>
<dbReference type="GO" id="GO:0004888">
    <property type="term" value="F:transmembrane signaling receptor activity"/>
    <property type="evidence" value="ECO:0007669"/>
    <property type="project" value="InterPro"/>
</dbReference>
<comment type="caution">
    <text evidence="1">Lacks conserved residue(s) required for the propagation of feature annotation.</text>
</comment>
<keyword evidence="1" id="KW-1015">Disulfide bond</keyword>
<accession>A0A9D3SAT7</accession>
<dbReference type="GO" id="GO:0006955">
    <property type="term" value="P:immune response"/>
    <property type="evidence" value="ECO:0007669"/>
    <property type="project" value="InterPro"/>
</dbReference>
<dbReference type="PROSITE" id="PS00652">
    <property type="entry name" value="TNFR_NGFR_1"/>
    <property type="match status" value="1"/>
</dbReference>
<dbReference type="InterPro" id="IPR052135">
    <property type="entry name" value="TNFRSF5"/>
</dbReference>
<evidence type="ECO:0000259" key="3">
    <source>
        <dbReference type="PROSITE" id="PS50050"/>
    </source>
</evidence>
<feature type="domain" description="TNFR-Cys" evidence="3">
    <location>
        <begin position="6"/>
        <end position="40"/>
    </location>
</feature>
<dbReference type="GO" id="GO:0002768">
    <property type="term" value="P:immune response-regulating cell surface receptor signaling pathway"/>
    <property type="evidence" value="ECO:0007669"/>
    <property type="project" value="TreeGrafter"/>
</dbReference>
<feature type="disulfide bond" evidence="1">
    <location>
        <begin position="106"/>
        <end position="124"/>
    </location>
</feature>
<dbReference type="AlphaFoldDB" id="A0A9D3SAT7"/>
<proteinExistence type="predicted"/>
<feature type="domain" description="TNFR-Cys" evidence="3">
    <location>
        <begin position="85"/>
        <end position="124"/>
    </location>
</feature>
<dbReference type="InterPro" id="IPR008063">
    <property type="entry name" value="Fas_rcpt"/>
</dbReference>
<feature type="disulfide bond" evidence="1">
    <location>
        <begin position="19"/>
        <end position="32"/>
    </location>
</feature>
<evidence type="ECO:0000313" key="4">
    <source>
        <dbReference type="EMBL" id="KAG5856272.1"/>
    </source>
</evidence>
<dbReference type="SUPFAM" id="SSF57586">
    <property type="entry name" value="TNF receptor-like"/>
    <property type="match status" value="2"/>
</dbReference>
<gene>
    <name evidence="4" type="ORF">ANANG_G00006270</name>
</gene>
<keyword evidence="2" id="KW-1133">Transmembrane helix</keyword>
<dbReference type="PROSITE" id="PS50050">
    <property type="entry name" value="TNFR_NGFR_2"/>
    <property type="match status" value="4"/>
</dbReference>